<dbReference type="Gene3D" id="1.25.40.10">
    <property type="entry name" value="Tetratricopeptide repeat domain"/>
    <property type="match status" value="1"/>
</dbReference>
<protein>
    <recommendedName>
        <fullName evidence="1">Methyltransferase type 12 domain-containing protein</fullName>
    </recommendedName>
</protein>
<gene>
    <name evidence="2" type="ORF">METZ01_LOCUS93145</name>
</gene>
<dbReference type="InterPro" id="IPR019734">
    <property type="entry name" value="TPR_rpt"/>
</dbReference>
<dbReference type="PANTHER" id="PTHR43464">
    <property type="entry name" value="METHYLTRANSFERASE"/>
    <property type="match status" value="1"/>
</dbReference>
<dbReference type="SUPFAM" id="SSF53335">
    <property type="entry name" value="S-adenosyl-L-methionine-dependent methyltransferases"/>
    <property type="match status" value="1"/>
</dbReference>
<accession>A0A381VJU2</accession>
<evidence type="ECO:0000313" key="2">
    <source>
        <dbReference type="EMBL" id="SVA40291.1"/>
    </source>
</evidence>
<organism evidence="2">
    <name type="scientific">marine metagenome</name>
    <dbReference type="NCBI Taxonomy" id="408172"/>
    <lineage>
        <taxon>unclassified sequences</taxon>
        <taxon>metagenomes</taxon>
        <taxon>ecological metagenomes</taxon>
    </lineage>
</organism>
<dbReference type="Pfam" id="PF08242">
    <property type="entry name" value="Methyltransf_12"/>
    <property type="match status" value="1"/>
</dbReference>
<proteinExistence type="predicted"/>
<dbReference type="SUPFAM" id="SSF48452">
    <property type="entry name" value="TPR-like"/>
    <property type="match status" value="1"/>
</dbReference>
<feature type="non-terminal residue" evidence="2">
    <location>
        <position position="1"/>
    </location>
</feature>
<feature type="domain" description="Methyltransferase type 12" evidence="1">
    <location>
        <begin position="217"/>
        <end position="308"/>
    </location>
</feature>
<evidence type="ECO:0000259" key="1">
    <source>
        <dbReference type="Pfam" id="PF08242"/>
    </source>
</evidence>
<dbReference type="EMBL" id="UINC01008966">
    <property type="protein sequence ID" value="SVA40291.1"/>
    <property type="molecule type" value="Genomic_DNA"/>
</dbReference>
<dbReference type="InterPro" id="IPR013217">
    <property type="entry name" value="Methyltransf_12"/>
</dbReference>
<dbReference type="CDD" id="cd02440">
    <property type="entry name" value="AdoMet_MTases"/>
    <property type="match status" value="1"/>
</dbReference>
<dbReference type="PROSITE" id="PS50005">
    <property type="entry name" value="TPR"/>
    <property type="match status" value="1"/>
</dbReference>
<dbReference type="PANTHER" id="PTHR43464:SF83">
    <property type="entry name" value="MALONYL-[ACYL-CARRIER PROTEIN] O-METHYLTRANSFERASE"/>
    <property type="match status" value="1"/>
</dbReference>
<sequence>VLLSASEDGYVAYDVGLDRMSRLNGTAALIVELCDGTRDLARLQVDLGPLIGTDWPKWRDWIAQATADGLLTTENTGQSLNAATLTTLADSLQRRDRVLAAFLCQDRAVELAPDEPNGWARLGELAHIVGRRDQARTAYQRYLSWHPDDAEIAHLVSALTDSPPPSRVPDHCIEQLYSRFADFYDDNMLGELEYRAPDQLRDAVVAKLDNQVQLEVLDLGCGTGLNGIRWQAHASRLVGIDLSGAMIARARSRDVYDHLETAEITAWLARDPQDQFDLVLACDTFIYFGDLAQVIRPATHRLRHGGLLAFTVEHGDTRPFRLSDAGRFLHHPDHIADVTAASSLQLLSLDEAVVRYEYGDPVTGLIAVCRR</sequence>
<name>A0A381VJU2_9ZZZZ</name>
<dbReference type="AlphaFoldDB" id="A0A381VJU2"/>
<dbReference type="InterPro" id="IPR029063">
    <property type="entry name" value="SAM-dependent_MTases_sf"/>
</dbReference>
<dbReference type="Gene3D" id="3.40.50.150">
    <property type="entry name" value="Vaccinia Virus protein VP39"/>
    <property type="match status" value="1"/>
</dbReference>
<dbReference type="GO" id="GO:0008168">
    <property type="term" value="F:methyltransferase activity"/>
    <property type="evidence" value="ECO:0007669"/>
    <property type="project" value="TreeGrafter"/>
</dbReference>
<dbReference type="InterPro" id="IPR011990">
    <property type="entry name" value="TPR-like_helical_dom_sf"/>
</dbReference>
<reference evidence="2" key="1">
    <citation type="submission" date="2018-05" db="EMBL/GenBank/DDBJ databases">
        <authorList>
            <person name="Lanie J.A."/>
            <person name="Ng W.-L."/>
            <person name="Kazmierczak K.M."/>
            <person name="Andrzejewski T.M."/>
            <person name="Davidsen T.M."/>
            <person name="Wayne K.J."/>
            <person name="Tettelin H."/>
            <person name="Glass J.I."/>
            <person name="Rusch D."/>
            <person name="Podicherti R."/>
            <person name="Tsui H.-C.T."/>
            <person name="Winkler M.E."/>
        </authorList>
    </citation>
    <scope>NUCLEOTIDE SEQUENCE</scope>
</reference>